<keyword evidence="9" id="KW-1185">Reference proteome</keyword>
<proteinExistence type="predicted"/>
<dbReference type="GO" id="GO:0005295">
    <property type="term" value="F:neutral L-amino acid:sodium symporter activity"/>
    <property type="evidence" value="ECO:0007669"/>
    <property type="project" value="TreeGrafter"/>
</dbReference>
<dbReference type="InterPro" id="IPR036458">
    <property type="entry name" value="Na:dicarbo_symporter_sf"/>
</dbReference>
<dbReference type="InterPro" id="IPR001991">
    <property type="entry name" value="Na-dicarboxylate_symporter"/>
</dbReference>
<protein>
    <submittedName>
        <fullName evidence="8">Dicarboxylate/amino acid:cation symporter</fullName>
    </submittedName>
    <submittedName>
        <fullName evidence="7">Transporter, dicarboxylate/amino acid:cation Na+/H+ symporter family protein</fullName>
    </submittedName>
</protein>
<evidence type="ECO:0000256" key="4">
    <source>
        <dbReference type="ARBA" id="ARBA00022989"/>
    </source>
</evidence>
<dbReference type="SUPFAM" id="SSF118215">
    <property type="entry name" value="Proton glutamate symport protein"/>
    <property type="match status" value="1"/>
</dbReference>
<reference evidence="7" key="2">
    <citation type="submission" date="2015-01" db="EMBL/GenBank/DDBJ databases">
        <authorList>
            <person name="Xiang T."/>
            <person name="Song Y."/>
            <person name="Huang L."/>
            <person name="Wang B."/>
            <person name="Wu P."/>
        </authorList>
    </citation>
    <scope>NUCLEOTIDE SEQUENCE [LARGE SCALE GENOMIC DNA]</scope>
    <source>
        <strain evidence="7">V1</strain>
    </source>
</reference>
<dbReference type="Proteomes" id="UP000042527">
    <property type="component" value="Unassembled WGS sequence"/>
</dbReference>
<dbReference type="GO" id="GO:0032329">
    <property type="term" value="P:serine transport"/>
    <property type="evidence" value="ECO:0007669"/>
    <property type="project" value="TreeGrafter"/>
</dbReference>
<evidence type="ECO:0000313" key="8">
    <source>
        <dbReference type="EMBL" id="QEJ99649.1"/>
    </source>
</evidence>
<dbReference type="PANTHER" id="PTHR42865:SF8">
    <property type="entry name" value="SERINE_THREONINE TRANSPORTER SSTT"/>
    <property type="match status" value="1"/>
</dbReference>
<feature type="transmembrane region" description="Helical" evidence="6">
    <location>
        <begin position="38"/>
        <end position="63"/>
    </location>
</feature>
<evidence type="ECO:0000256" key="1">
    <source>
        <dbReference type="ARBA" id="ARBA00004141"/>
    </source>
</evidence>
<feature type="transmembrane region" description="Helical" evidence="6">
    <location>
        <begin position="198"/>
        <end position="224"/>
    </location>
</feature>
<name>A0A0B7GVS0_TREPH</name>
<dbReference type="GO" id="GO:0005886">
    <property type="term" value="C:plasma membrane"/>
    <property type="evidence" value="ECO:0007669"/>
    <property type="project" value="TreeGrafter"/>
</dbReference>
<feature type="transmembrane region" description="Helical" evidence="6">
    <location>
        <begin position="7"/>
        <end position="26"/>
    </location>
</feature>
<keyword evidence="2" id="KW-0813">Transport</keyword>
<reference evidence="8 10" key="3">
    <citation type="submission" date="2019-08" db="EMBL/GenBank/DDBJ databases">
        <authorList>
            <person name="Kuhnert P."/>
        </authorList>
    </citation>
    <scope>NUCLEOTIDE SEQUENCE [LARGE SCALE GENOMIC DNA]</scope>
    <source>
        <strain evidence="8 10">B36.5</strain>
    </source>
</reference>
<keyword evidence="5 6" id="KW-0472">Membrane</keyword>
<dbReference type="Proteomes" id="UP000323594">
    <property type="component" value="Chromosome"/>
</dbReference>
<dbReference type="PRINTS" id="PR00173">
    <property type="entry name" value="EDTRNSPORT"/>
</dbReference>
<dbReference type="Gene3D" id="1.10.3860.10">
    <property type="entry name" value="Sodium:dicarboxylate symporter"/>
    <property type="match status" value="1"/>
</dbReference>
<feature type="transmembrane region" description="Helical" evidence="6">
    <location>
        <begin position="272"/>
        <end position="297"/>
    </location>
</feature>
<dbReference type="Pfam" id="PF00375">
    <property type="entry name" value="SDF"/>
    <property type="match status" value="1"/>
</dbReference>
<evidence type="ECO:0000256" key="2">
    <source>
        <dbReference type="ARBA" id="ARBA00022448"/>
    </source>
</evidence>
<dbReference type="OrthoDB" id="9768885at2"/>
<gene>
    <name evidence="8" type="ORF">FUT82_11470</name>
    <name evidence="7" type="ORF">TPHV1_50044</name>
</gene>
<evidence type="ECO:0000313" key="10">
    <source>
        <dbReference type="Proteomes" id="UP000323594"/>
    </source>
</evidence>
<keyword evidence="4 6" id="KW-1133">Transmembrane helix</keyword>
<dbReference type="EMBL" id="CDNC01000045">
    <property type="protein sequence ID" value="CEM62784.1"/>
    <property type="molecule type" value="Genomic_DNA"/>
</dbReference>
<organism evidence="7 9">
    <name type="scientific">Treponema phagedenis</name>
    <dbReference type="NCBI Taxonomy" id="162"/>
    <lineage>
        <taxon>Bacteria</taxon>
        <taxon>Pseudomonadati</taxon>
        <taxon>Spirochaetota</taxon>
        <taxon>Spirochaetia</taxon>
        <taxon>Spirochaetales</taxon>
        <taxon>Treponemataceae</taxon>
        <taxon>Treponema</taxon>
    </lineage>
</organism>
<evidence type="ECO:0000256" key="6">
    <source>
        <dbReference type="SAM" id="Phobius"/>
    </source>
</evidence>
<evidence type="ECO:0000313" key="9">
    <source>
        <dbReference type="Proteomes" id="UP000042527"/>
    </source>
</evidence>
<dbReference type="PANTHER" id="PTHR42865">
    <property type="entry name" value="PROTON/GLUTAMATE-ASPARTATE SYMPORTER"/>
    <property type="match status" value="1"/>
</dbReference>
<keyword evidence="3 6" id="KW-0812">Transmembrane</keyword>
<reference evidence="9" key="1">
    <citation type="submission" date="2015-01" db="EMBL/GenBank/DDBJ databases">
        <authorList>
            <person name="Manzoor Shahid"/>
            <person name="Zubair Saima"/>
        </authorList>
    </citation>
    <scope>NUCLEOTIDE SEQUENCE [LARGE SCALE GENOMIC DNA]</scope>
    <source>
        <strain evidence="9">V1</strain>
    </source>
</reference>
<evidence type="ECO:0000256" key="5">
    <source>
        <dbReference type="ARBA" id="ARBA00023136"/>
    </source>
</evidence>
<evidence type="ECO:0000256" key="3">
    <source>
        <dbReference type="ARBA" id="ARBA00022692"/>
    </source>
</evidence>
<comment type="subcellular location">
    <subcellularLocation>
        <location evidence="1">Membrane</location>
        <topology evidence="1">Multi-pass membrane protein</topology>
    </subcellularLocation>
</comment>
<feature type="transmembrane region" description="Helical" evidence="6">
    <location>
        <begin position="309"/>
        <end position="338"/>
    </location>
</feature>
<feature type="transmembrane region" description="Helical" evidence="6">
    <location>
        <begin position="75"/>
        <end position="99"/>
    </location>
</feature>
<sequence>MKKFGLLPRLILAIVLGIVIGFVAPLPVVRTLATFNGLFGNFLSFVIPLIIVGFVAPGIAALGSGAGKSLAITAGLAYGSTITFGTLAYIAGSIFLPIFTRGGSMHVFEQTDAVTPFFNSPMPPIFGVTTALILSFILGVGIASLGEKRDALKNMVHEFADIVTKLIKIIVIPLLPVHICGIFATMAHEGTVARVMSVFAKVFILIIIMHWLTIFIQYTLASLIGGGNPFSKIRVLIPAYLTAIGTQSSAATIPVTLAQTIKMGVNKGVAEFVIPLCATIHLSGSTITLLTCSMTIMFLNGMDTSFTAIFPFILMLGVTMVAAPGVPGGAVMAAIGIMESMLGFDKSMIALMIALYLAQDSFGTACNISGDGAIACIVNKINGYKLTPGQKTELVK</sequence>
<accession>A0A0B7GVS0</accession>
<feature type="transmembrane region" description="Helical" evidence="6">
    <location>
        <begin position="166"/>
        <end position="186"/>
    </location>
</feature>
<dbReference type="AlphaFoldDB" id="A0A0B7GVS0"/>
<dbReference type="EMBL" id="CP042817">
    <property type="protein sequence ID" value="QEJ99649.1"/>
    <property type="molecule type" value="Genomic_DNA"/>
</dbReference>
<feature type="transmembrane region" description="Helical" evidence="6">
    <location>
        <begin position="125"/>
        <end position="145"/>
    </location>
</feature>
<evidence type="ECO:0000313" key="7">
    <source>
        <dbReference type="EMBL" id="CEM62784.1"/>
    </source>
</evidence>